<dbReference type="KEGG" id="amog:QRX60_44765"/>
<organism evidence="1 2">
    <name type="scientific">Amycolatopsis mongoliensis</name>
    <dbReference type="NCBI Taxonomy" id="715475"/>
    <lineage>
        <taxon>Bacteria</taxon>
        <taxon>Bacillati</taxon>
        <taxon>Actinomycetota</taxon>
        <taxon>Actinomycetes</taxon>
        <taxon>Pseudonocardiales</taxon>
        <taxon>Pseudonocardiaceae</taxon>
        <taxon>Amycolatopsis</taxon>
    </lineage>
</organism>
<dbReference type="Proteomes" id="UP001239397">
    <property type="component" value="Chromosome"/>
</dbReference>
<accession>A0A9Y2JNR1</accession>
<dbReference type="EMBL" id="CP127295">
    <property type="protein sequence ID" value="WIY01075.1"/>
    <property type="molecule type" value="Genomic_DNA"/>
</dbReference>
<gene>
    <name evidence="1" type="ORF">QRX60_44765</name>
</gene>
<keyword evidence="2" id="KW-1185">Reference proteome</keyword>
<sequence>MGHQVLVRVPCHWLLIVGVEPAQCGAEESVPALSEKVSVKL</sequence>
<proteinExistence type="predicted"/>
<dbReference type="AlphaFoldDB" id="A0A9Y2JNR1"/>
<name>A0A9Y2JNR1_9PSEU</name>
<evidence type="ECO:0000313" key="1">
    <source>
        <dbReference type="EMBL" id="WIY01075.1"/>
    </source>
</evidence>
<reference evidence="1 2" key="1">
    <citation type="submission" date="2023-06" db="EMBL/GenBank/DDBJ databases">
        <authorList>
            <person name="Oyuntsetseg B."/>
            <person name="Kim S.B."/>
        </authorList>
    </citation>
    <scope>NUCLEOTIDE SEQUENCE [LARGE SCALE GENOMIC DNA]</scope>
    <source>
        <strain evidence="1 2">4-36</strain>
    </source>
</reference>
<dbReference type="RefSeq" id="WP_285997536.1">
    <property type="nucleotide sequence ID" value="NZ_CP127295.1"/>
</dbReference>
<protein>
    <submittedName>
        <fullName evidence="1">Uncharacterized protein</fullName>
    </submittedName>
</protein>
<evidence type="ECO:0000313" key="2">
    <source>
        <dbReference type="Proteomes" id="UP001239397"/>
    </source>
</evidence>